<sequence>MLAAAAVVRLTAVIGYVPALWFNDSFEYLGVALRPQPYVVRPSGYSFFLMALEPFHSFRLVVVVQHLLGLAVAVMIYVLLRRYDMPGWLAALATVPQLFDGYQIQVEHMVMAETLFTVLAVAAVVTLLWWRRPPTIAALAAGGLLAGAALTRTVGLPLAVVAGLWLLARRPGWRPVLAFCLTLLIPLGCYGVWFQTVHGQVGIVGSDGVFLYSRTTSFVDCARTHPPADLAVLCPREQLDARQPPSNYIWHTDTPLHGIPGAVFSPAKESLAGRFARRAVVTQPLDYAGIVLRDFSRTFGPRLTDYPNAGMVRPFMFHVPPDPVPDRTFIPGGSSPEDVRAYEHGGGTHRLHQPFATWLEVYQRQVAVPGPVLGLLLFGAVLGIATASRYRAHLRTPLSLITAAGLTLLAVPPLTAGFDHRYVLPALAFLGAGAGLGLRILATGVSRPKAVRPCFSRRRRPESPGHHEVDPCH</sequence>
<keyword evidence="1" id="KW-0472">Membrane</keyword>
<evidence type="ECO:0000313" key="3">
    <source>
        <dbReference type="Proteomes" id="UP000199013"/>
    </source>
</evidence>
<feature type="transmembrane region" description="Helical" evidence="1">
    <location>
        <begin position="175"/>
        <end position="194"/>
    </location>
</feature>
<accession>A0A1C3P6H5</accession>
<name>A0A1C3P6H5_9ACTN</name>
<feature type="transmembrane region" description="Helical" evidence="1">
    <location>
        <begin position="110"/>
        <end position="130"/>
    </location>
</feature>
<organism evidence="2 3">
    <name type="scientific">Candidatus Protofrankia californiensis</name>
    <dbReference type="NCBI Taxonomy" id="1839754"/>
    <lineage>
        <taxon>Bacteria</taxon>
        <taxon>Bacillati</taxon>
        <taxon>Actinomycetota</taxon>
        <taxon>Actinomycetes</taxon>
        <taxon>Frankiales</taxon>
        <taxon>Frankiaceae</taxon>
        <taxon>Protofrankia</taxon>
    </lineage>
</organism>
<proteinExistence type="predicted"/>
<feature type="transmembrane region" description="Helical" evidence="1">
    <location>
        <begin position="136"/>
        <end position="168"/>
    </location>
</feature>
<protein>
    <recommendedName>
        <fullName evidence="4">Glycosyltransferase RgtA/B/C/D-like domain-containing protein</fullName>
    </recommendedName>
</protein>
<gene>
    <name evidence="2" type="ORF">FDG2_4546</name>
</gene>
<keyword evidence="3" id="KW-1185">Reference proteome</keyword>
<feature type="transmembrane region" description="Helical" evidence="1">
    <location>
        <begin position="366"/>
        <end position="386"/>
    </location>
</feature>
<dbReference type="AlphaFoldDB" id="A0A1C3P6H5"/>
<evidence type="ECO:0000313" key="2">
    <source>
        <dbReference type="EMBL" id="SBW25423.1"/>
    </source>
</evidence>
<keyword evidence="1" id="KW-0812">Transmembrane</keyword>
<feature type="transmembrane region" description="Helical" evidence="1">
    <location>
        <begin position="422"/>
        <end position="442"/>
    </location>
</feature>
<keyword evidence="1" id="KW-1133">Transmembrane helix</keyword>
<dbReference type="EMBL" id="FLUV01001899">
    <property type="protein sequence ID" value="SBW25423.1"/>
    <property type="molecule type" value="Genomic_DNA"/>
</dbReference>
<feature type="transmembrane region" description="Helical" evidence="1">
    <location>
        <begin position="398"/>
        <end position="416"/>
    </location>
</feature>
<evidence type="ECO:0008006" key="4">
    <source>
        <dbReference type="Google" id="ProtNLM"/>
    </source>
</evidence>
<reference evidence="3" key="1">
    <citation type="submission" date="2016-02" db="EMBL/GenBank/DDBJ databases">
        <authorList>
            <person name="Wibberg D."/>
        </authorList>
    </citation>
    <scope>NUCLEOTIDE SEQUENCE [LARGE SCALE GENOMIC DNA]</scope>
</reference>
<feature type="transmembrane region" description="Helical" evidence="1">
    <location>
        <begin position="58"/>
        <end position="80"/>
    </location>
</feature>
<evidence type="ECO:0000256" key="1">
    <source>
        <dbReference type="SAM" id="Phobius"/>
    </source>
</evidence>
<dbReference type="Proteomes" id="UP000199013">
    <property type="component" value="Unassembled WGS sequence"/>
</dbReference>